<reference evidence="1" key="1">
    <citation type="submission" date="2017-05" db="UniProtKB">
        <authorList>
            <consortium name="EnsemblMetazoa"/>
        </authorList>
    </citation>
    <scope>IDENTIFICATION</scope>
</reference>
<dbReference type="AlphaFoldDB" id="A0A1X7VTQ5"/>
<organism evidence="1">
    <name type="scientific">Amphimedon queenslandica</name>
    <name type="common">Sponge</name>
    <dbReference type="NCBI Taxonomy" id="400682"/>
    <lineage>
        <taxon>Eukaryota</taxon>
        <taxon>Metazoa</taxon>
        <taxon>Porifera</taxon>
        <taxon>Demospongiae</taxon>
        <taxon>Heteroscleromorpha</taxon>
        <taxon>Haplosclerida</taxon>
        <taxon>Niphatidae</taxon>
        <taxon>Amphimedon</taxon>
    </lineage>
</organism>
<name>A0A1X7VTQ5_AMPQE</name>
<accession>A0A1X7VTQ5</accession>
<sequence>MTIGKSIMSCYAFLLYFQMDNMESIIPDKVIQHRLYHSEYITSRLSNNDSDFVEIIHIVCNFTNEKLTKP</sequence>
<evidence type="ECO:0000313" key="1">
    <source>
        <dbReference type="EnsemblMetazoa" id="Aqu2.1.42803_001"/>
    </source>
</evidence>
<dbReference type="InParanoid" id="A0A1X7VTQ5"/>
<dbReference type="EnsemblMetazoa" id="Aqu2.1.42803_001">
    <property type="protein sequence ID" value="Aqu2.1.42803_001"/>
    <property type="gene ID" value="Aqu2.1.42803"/>
</dbReference>
<protein>
    <submittedName>
        <fullName evidence="1">Uncharacterized protein</fullName>
    </submittedName>
</protein>
<proteinExistence type="predicted"/>